<dbReference type="AlphaFoldDB" id="A0A7W4UNB1"/>
<keyword evidence="11" id="KW-1185">Reference proteome</keyword>
<comment type="caution">
    <text evidence="10">The sequence shown here is derived from an EMBL/GenBank/DDBJ whole genome shotgun (WGS) entry which is preliminary data.</text>
</comment>
<dbReference type="GO" id="GO:0070006">
    <property type="term" value="F:metalloaminopeptidase activity"/>
    <property type="evidence" value="ECO:0007669"/>
    <property type="project" value="InterPro"/>
</dbReference>
<name>A0A7W4UNB1_9MICO</name>
<organism evidence="10 11">
    <name type="scientific">Pseudoclavibacter helvolus</name>
    <dbReference type="NCBI Taxonomy" id="255205"/>
    <lineage>
        <taxon>Bacteria</taxon>
        <taxon>Bacillati</taxon>
        <taxon>Actinomycetota</taxon>
        <taxon>Actinomycetes</taxon>
        <taxon>Micrococcales</taxon>
        <taxon>Microbacteriaceae</taxon>
        <taxon>Pseudoclavibacter</taxon>
    </lineage>
</organism>
<evidence type="ECO:0000256" key="4">
    <source>
        <dbReference type="ARBA" id="ARBA00022801"/>
    </source>
</evidence>
<dbReference type="GO" id="GO:0006508">
    <property type="term" value="P:proteolysis"/>
    <property type="evidence" value="ECO:0007669"/>
    <property type="project" value="UniProtKB-KW"/>
</dbReference>
<gene>
    <name evidence="10" type="ORF">FHX72_001707</name>
</gene>
<dbReference type="PANTHER" id="PTHR11963">
    <property type="entry name" value="LEUCINE AMINOPEPTIDASE-RELATED"/>
    <property type="match status" value="1"/>
</dbReference>
<dbReference type="EMBL" id="JACHWJ010000002">
    <property type="protein sequence ID" value="MBB2957570.1"/>
    <property type="molecule type" value="Genomic_DNA"/>
</dbReference>
<dbReference type="Pfam" id="PF00883">
    <property type="entry name" value="Peptidase_M17"/>
    <property type="match status" value="1"/>
</dbReference>
<evidence type="ECO:0000256" key="7">
    <source>
        <dbReference type="ARBA" id="ARBA00050021"/>
    </source>
</evidence>
<dbReference type="Proteomes" id="UP000545286">
    <property type="component" value="Unassembled WGS sequence"/>
</dbReference>
<dbReference type="GO" id="GO:0005737">
    <property type="term" value="C:cytoplasm"/>
    <property type="evidence" value="ECO:0007669"/>
    <property type="project" value="InterPro"/>
</dbReference>
<keyword evidence="4 10" id="KW-0378">Hydrolase</keyword>
<reference evidence="10 11" key="1">
    <citation type="submission" date="2020-08" db="EMBL/GenBank/DDBJ databases">
        <title>Sequencing the genomes of 1000 actinobacteria strains.</title>
        <authorList>
            <person name="Klenk H.-P."/>
        </authorList>
    </citation>
    <scope>NUCLEOTIDE SEQUENCE [LARGE SCALE GENOMIC DNA]</scope>
    <source>
        <strain evidence="10 11">DSM 20419</strain>
    </source>
</reference>
<evidence type="ECO:0000313" key="10">
    <source>
        <dbReference type="EMBL" id="MBB2957570.1"/>
    </source>
</evidence>
<dbReference type="RefSeq" id="WP_183624337.1">
    <property type="nucleotide sequence ID" value="NZ_JACHWJ010000002.1"/>
</dbReference>
<feature type="domain" description="Cytosol aminopeptidase" evidence="9">
    <location>
        <begin position="164"/>
        <end position="465"/>
    </location>
</feature>
<dbReference type="CDD" id="cd00433">
    <property type="entry name" value="Peptidase_M17"/>
    <property type="match status" value="1"/>
</dbReference>
<dbReference type="PANTHER" id="PTHR11963:SF23">
    <property type="entry name" value="CYTOSOL AMINOPEPTIDASE"/>
    <property type="match status" value="1"/>
</dbReference>
<dbReference type="InterPro" id="IPR011356">
    <property type="entry name" value="Leucine_aapep/pepB"/>
</dbReference>
<keyword evidence="2 10" id="KW-0031">Aminopeptidase</keyword>
<accession>A0A7W4UNB1</accession>
<evidence type="ECO:0000259" key="9">
    <source>
        <dbReference type="Pfam" id="PF00883"/>
    </source>
</evidence>
<dbReference type="SUPFAM" id="SSF53187">
    <property type="entry name" value="Zn-dependent exopeptidases"/>
    <property type="match status" value="1"/>
</dbReference>
<comment type="similarity">
    <text evidence="1">Belongs to the peptidase M17 family.</text>
</comment>
<dbReference type="GO" id="GO:0030145">
    <property type="term" value="F:manganese ion binding"/>
    <property type="evidence" value="ECO:0007669"/>
    <property type="project" value="InterPro"/>
</dbReference>
<evidence type="ECO:0000256" key="6">
    <source>
        <dbReference type="ARBA" id="ARBA00049972"/>
    </source>
</evidence>
<evidence type="ECO:0000256" key="5">
    <source>
        <dbReference type="ARBA" id="ARBA00033172"/>
    </source>
</evidence>
<evidence type="ECO:0000256" key="2">
    <source>
        <dbReference type="ARBA" id="ARBA00022438"/>
    </source>
</evidence>
<dbReference type="PRINTS" id="PR00481">
    <property type="entry name" value="LAMNOPPTDASE"/>
</dbReference>
<keyword evidence="3" id="KW-0645">Protease</keyword>
<proteinExistence type="inferred from homology"/>
<evidence type="ECO:0000313" key="11">
    <source>
        <dbReference type="Proteomes" id="UP000545286"/>
    </source>
</evidence>
<evidence type="ECO:0000256" key="1">
    <source>
        <dbReference type="ARBA" id="ARBA00009528"/>
    </source>
</evidence>
<comment type="function">
    <text evidence="6">Presumably involved in the processing and regular turnover of intracellular proteins. Catalyzes the removal of unsubstituted N-terminal amino acids from various peptides.</text>
</comment>
<sequence length="477" mass="49285">MNRVVLQGVWADDSNAGACAKFGARSVDGFVARPGQTRIEDVDGEVVCFTGLGSRASGTAADLRMAARAGARRISRALPARSPERAAVDLVVDVDSFLNPRTAPAAALRSAVLAGASEGGYEFQMLDAVTHLSSTLGVSVRRPDGTAMQAPVLELALAHAVAGARDLVNLPASALTPTGFADLAAELLLPLGVNVARRDAAELEAQGFGGITAIGKGADNPPVLLELAFGEESPTCTFVGKGVTYDSGGLSLKPPDALMDMKSDMAGAAALVAVFSVLPQFAPGSSFRAVIALVENMPGPRSVRPGDVVVLRNGSTLEILNTDFEGRVILADSLALAAESCPAAIVDLATLTYAANHALGSRYAAMVASDERLAELLIDAGKQSGDLVWGMPLQPELEEQIRSDVADYKNFPGTAEARVSTAALFLHQFVGGIPWAHIDMAGPAFKTSADAFSASGGTGFGVRLLTEFIAWGGAGRR</sequence>
<evidence type="ECO:0000256" key="3">
    <source>
        <dbReference type="ARBA" id="ARBA00022670"/>
    </source>
</evidence>
<protein>
    <recommendedName>
        <fullName evidence="7">Probable cytosol aminopeptidase</fullName>
    </recommendedName>
    <alternativeName>
        <fullName evidence="8">Leucine aminopeptidase</fullName>
    </alternativeName>
    <alternativeName>
        <fullName evidence="5">Leucyl aminopeptidase</fullName>
    </alternativeName>
</protein>
<dbReference type="InterPro" id="IPR000819">
    <property type="entry name" value="Peptidase_M17_C"/>
</dbReference>
<dbReference type="Gene3D" id="3.40.630.10">
    <property type="entry name" value="Zn peptidases"/>
    <property type="match status" value="1"/>
</dbReference>
<evidence type="ECO:0000256" key="8">
    <source>
        <dbReference type="ARBA" id="ARBA00050061"/>
    </source>
</evidence>